<dbReference type="AlphaFoldDB" id="A0A3B1BAR1"/>
<feature type="domain" description="H repeat-associated protein N-terminal" evidence="1">
    <location>
        <begin position="6"/>
        <end position="36"/>
    </location>
</feature>
<dbReference type="InterPro" id="IPR032806">
    <property type="entry name" value="YbfD_N"/>
</dbReference>
<gene>
    <name evidence="2" type="ORF">MNBD_GAMMA19-445</name>
</gene>
<proteinExistence type="predicted"/>
<reference evidence="2" key="1">
    <citation type="submission" date="2018-06" db="EMBL/GenBank/DDBJ databases">
        <authorList>
            <person name="Zhirakovskaya E."/>
        </authorList>
    </citation>
    <scope>NUCLEOTIDE SEQUENCE</scope>
</reference>
<accession>A0A3B1BAR1</accession>
<sequence length="36" mass="3978">MTASLIEHFSALNDPRVERNKAHALIDIIMLTVSAV</sequence>
<name>A0A3B1BAR1_9ZZZZ</name>
<protein>
    <recommendedName>
        <fullName evidence="1">H repeat-associated protein N-terminal domain-containing protein</fullName>
    </recommendedName>
</protein>
<evidence type="ECO:0000313" key="2">
    <source>
        <dbReference type="EMBL" id="VAX03385.1"/>
    </source>
</evidence>
<feature type="non-terminal residue" evidence="2">
    <location>
        <position position="36"/>
    </location>
</feature>
<organism evidence="2">
    <name type="scientific">hydrothermal vent metagenome</name>
    <dbReference type="NCBI Taxonomy" id="652676"/>
    <lineage>
        <taxon>unclassified sequences</taxon>
        <taxon>metagenomes</taxon>
        <taxon>ecological metagenomes</taxon>
    </lineage>
</organism>
<dbReference type="EMBL" id="UOFV01000393">
    <property type="protein sequence ID" value="VAX03385.1"/>
    <property type="molecule type" value="Genomic_DNA"/>
</dbReference>
<dbReference type="Pfam" id="PF13808">
    <property type="entry name" value="DDE_Tnp_1_assoc"/>
    <property type="match status" value="1"/>
</dbReference>
<evidence type="ECO:0000259" key="1">
    <source>
        <dbReference type="Pfam" id="PF13808"/>
    </source>
</evidence>